<dbReference type="EMBL" id="GECU01034209">
    <property type="protein sequence ID" value="JAS73497.1"/>
    <property type="molecule type" value="Transcribed_RNA"/>
</dbReference>
<organism evidence="2">
    <name type="scientific">Homalodisca liturata</name>
    <dbReference type="NCBI Taxonomy" id="320908"/>
    <lineage>
        <taxon>Eukaryota</taxon>
        <taxon>Metazoa</taxon>
        <taxon>Ecdysozoa</taxon>
        <taxon>Arthropoda</taxon>
        <taxon>Hexapoda</taxon>
        <taxon>Insecta</taxon>
        <taxon>Pterygota</taxon>
        <taxon>Neoptera</taxon>
        <taxon>Paraneoptera</taxon>
        <taxon>Hemiptera</taxon>
        <taxon>Auchenorrhyncha</taxon>
        <taxon>Membracoidea</taxon>
        <taxon>Cicadellidae</taxon>
        <taxon>Cicadellinae</taxon>
        <taxon>Proconiini</taxon>
        <taxon>Homalodisca</taxon>
    </lineage>
</organism>
<evidence type="ECO:0000313" key="2">
    <source>
        <dbReference type="EMBL" id="JAS73497.1"/>
    </source>
</evidence>
<protein>
    <submittedName>
        <fullName evidence="2">Uncharacterized protein</fullName>
    </submittedName>
</protein>
<reference evidence="2" key="1">
    <citation type="submission" date="2015-11" db="EMBL/GenBank/DDBJ databases">
        <title>De novo transcriptome assembly of four potential Pierce s Disease insect vectors from Arizona vineyards.</title>
        <authorList>
            <person name="Tassone E.E."/>
        </authorList>
    </citation>
    <scope>NUCLEOTIDE SEQUENCE</scope>
</reference>
<evidence type="ECO:0000256" key="1">
    <source>
        <dbReference type="SAM" id="Phobius"/>
    </source>
</evidence>
<dbReference type="AlphaFoldDB" id="A0A1B6HFJ4"/>
<keyword evidence="1" id="KW-1133">Transmembrane helix</keyword>
<proteinExistence type="predicted"/>
<sequence>MFRRPMFTILILGLYCLCGIMVFLIFEIRAPVENCPHYLMFGDTCKNPNTLQLGLRHFADISPLYEVFMINASETSHIDNVCYTFFHLDMTSYLIFKSVVYQNDTSDVTLFIESEVSGRPGVFRAACKSEHMYDVCTFQEFLLGRYNCSEHHEVIYYFYTCYLHGDCKRLYGPQDLRHTLSATPPELLSKSCYKLAMSDLKLKTLEFLGRIFTVYPNKLRKRCVSSYNGALAINSHKISPDDELAYP</sequence>
<name>A0A1B6HFJ4_9HEMI</name>
<gene>
    <name evidence="2" type="ORF">g.2130</name>
</gene>
<keyword evidence="1" id="KW-0472">Membrane</keyword>
<keyword evidence="1" id="KW-0812">Transmembrane</keyword>
<accession>A0A1B6HFJ4</accession>
<feature type="transmembrane region" description="Helical" evidence="1">
    <location>
        <begin position="7"/>
        <end position="26"/>
    </location>
</feature>